<dbReference type="EMBL" id="CACSIO010000035">
    <property type="protein sequence ID" value="CAA0120960.1"/>
    <property type="molecule type" value="Genomic_DNA"/>
</dbReference>
<dbReference type="AlphaFoldDB" id="A0A5S9Q8K0"/>
<keyword evidence="4" id="KW-1185">Reference proteome</keyword>
<dbReference type="Proteomes" id="UP000441399">
    <property type="component" value="Unassembled WGS sequence"/>
</dbReference>
<evidence type="ECO:0000259" key="1">
    <source>
        <dbReference type="Pfam" id="PF14082"/>
    </source>
</evidence>
<accession>A0A5S9Q8K0</accession>
<proteinExistence type="predicted"/>
<sequence>MNDELENMDDSDHYMAFVKKLGGWLARNYWQPLYKHVRENPELLSRFPGYLLKPEKIIYYMGRTHIGVEYIGPERYSEFPKDGLVEIQIHDYSLRECNLIDEIVGFDYSDGRLKIPLSPLMEDLVLPTNAGADKLQSLGWRYASQDMFLSFNSAGVIAPENQFTRLINARFFDASEESGLKTRHIKHLDLIPCIFDDSGSDLDTFQVWLEPYRTLVESDRDATYPLPTDFKYQRLQKINRFIEFIGDLSNTEVKITQLLASEEFIFALKMRFSVTEVFPELNCAWQSEDRPAIKPDFFVVGADGYADIVEFKLPNLKGSSVVGRTNRETFSSTVNSYISQTRVYREYFDDPKNREYIKSEYGFDVYKPRRHLIIGRRWDFSSPEWRKIAADFQDVTIHTYDDLVDGIVAQFYD</sequence>
<dbReference type="InterPro" id="IPR025359">
    <property type="entry name" value="SduA_C"/>
</dbReference>
<name>A0A5S9Q8K0_9GAMM</name>
<evidence type="ECO:0000313" key="2">
    <source>
        <dbReference type="EMBL" id="CAA0113664.1"/>
    </source>
</evidence>
<dbReference type="EMBL" id="CACSIO010000019">
    <property type="protein sequence ID" value="CAA0113664.1"/>
    <property type="molecule type" value="Genomic_DNA"/>
</dbReference>
<organism evidence="2 4">
    <name type="scientific">BD1-7 clade bacterium</name>
    <dbReference type="NCBI Taxonomy" id="2029982"/>
    <lineage>
        <taxon>Bacteria</taxon>
        <taxon>Pseudomonadati</taxon>
        <taxon>Pseudomonadota</taxon>
        <taxon>Gammaproteobacteria</taxon>
        <taxon>Cellvibrionales</taxon>
        <taxon>Spongiibacteraceae</taxon>
        <taxon>BD1-7 clade</taxon>
    </lineage>
</organism>
<evidence type="ECO:0000313" key="3">
    <source>
        <dbReference type="EMBL" id="CAA0120960.1"/>
    </source>
</evidence>
<evidence type="ECO:0000313" key="4">
    <source>
        <dbReference type="Proteomes" id="UP000441399"/>
    </source>
</evidence>
<dbReference type="Pfam" id="PF14082">
    <property type="entry name" value="SduA_C"/>
    <property type="match status" value="1"/>
</dbReference>
<gene>
    <name evidence="2" type="ORF">OPDIPICF_04752</name>
    <name evidence="3" type="ORF">OPDIPICF_04831</name>
</gene>
<feature type="domain" description="Shedu protein SduA C-terminal" evidence="1">
    <location>
        <begin position="250"/>
        <end position="404"/>
    </location>
</feature>
<reference evidence="2 4" key="1">
    <citation type="submission" date="2019-11" db="EMBL/GenBank/DDBJ databases">
        <authorList>
            <person name="Holert J."/>
        </authorList>
    </citation>
    <scope>NUCLEOTIDE SEQUENCE [LARGE SCALE GENOMIC DNA]</scope>
    <source>
        <strain evidence="2">SB11_3</strain>
    </source>
</reference>
<protein>
    <recommendedName>
        <fullName evidence="1">Shedu protein SduA C-terminal domain-containing protein</fullName>
    </recommendedName>
</protein>